<reference evidence="2 3" key="1">
    <citation type="submission" date="2014-06" db="EMBL/GenBank/DDBJ databases">
        <authorList>
            <person name="Swart Estienne"/>
        </authorList>
    </citation>
    <scope>NUCLEOTIDE SEQUENCE [LARGE SCALE GENOMIC DNA]</scope>
    <source>
        <strain evidence="2 3">130c</strain>
    </source>
</reference>
<keyword evidence="1" id="KW-0472">Membrane</keyword>
<evidence type="ECO:0000313" key="3">
    <source>
        <dbReference type="Proteomes" id="UP000039865"/>
    </source>
</evidence>
<protein>
    <submittedName>
        <fullName evidence="2">Uncharacterized protein</fullName>
    </submittedName>
</protein>
<dbReference type="InParanoid" id="A0A078AN51"/>
<keyword evidence="1" id="KW-0812">Transmembrane</keyword>
<dbReference type="Proteomes" id="UP000039865">
    <property type="component" value="Unassembled WGS sequence"/>
</dbReference>
<evidence type="ECO:0000313" key="2">
    <source>
        <dbReference type="EMBL" id="CDW82333.1"/>
    </source>
</evidence>
<gene>
    <name evidence="2" type="primary">Contig60.g70</name>
    <name evidence="2" type="ORF">STYLEM_11365</name>
</gene>
<sequence>MLMKLIDDAGEVDYQEMSKEITQLNKKIIKRYNTEDNAFYFLEYFPNLYDDFERKPYKVIHFVKRGMKKFEAQFGKDSLLFLNFELYQILIEISSAQSGLERYLQQIEYARTVLLKHFCGEDKHFLFMLLYQTEITYYKKMIEICQENGHSQNLNQYLYGFIQRAEKILEINHNKNGIYSSSDLELLSELIAFLITLTQFEKAEKYSDLYMEIVEKLPWIRNKNSQEEYYQGRLLREDLRILSGRAKDWKEFDNFYNSIQKNDSISEKDRLCINEIVLMVKKVDLLLLKQDTSNAYAIAKSFLDQNEKSKKFSDAQLAKILLNMMSMSATLLKFEDVVSFSERLDKAFIDDSIEFSKSITPQMRKQISQWAQEAKQQVHISKIKNQNNYASAKKYLIGTAAVGFTLSIAFGIFKYLQNKH</sequence>
<evidence type="ECO:0000256" key="1">
    <source>
        <dbReference type="SAM" id="Phobius"/>
    </source>
</evidence>
<name>A0A078AN51_STYLE</name>
<organism evidence="2 3">
    <name type="scientific">Stylonychia lemnae</name>
    <name type="common">Ciliate</name>
    <dbReference type="NCBI Taxonomy" id="5949"/>
    <lineage>
        <taxon>Eukaryota</taxon>
        <taxon>Sar</taxon>
        <taxon>Alveolata</taxon>
        <taxon>Ciliophora</taxon>
        <taxon>Intramacronucleata</taxon>
        <taxon>Spirotrichea</taxon>
        <taxon>Stichotrichia</taxon>
        <taxon>Sporadotrichida</taxon>
        <taxon>Oxytrichidae</taxon>
        <taxon>Stylonychinae</taxon>
        <taxon>Stylonychia</taxon>
    </lineage>
</organism>
<proteinExistence type="predicted"/>
<accession>A0A078AN51</accession>
<dbReference type="AlphaFoldDB" id="A0A078AN51"/>
<keyword evidence="3" id="KW-1185">Reference proteome</keyword>
<keyword evidence="1" id="KW-1133">Transmembrane helix</keyword>
<dbReference type="EMBL" id="CCKQ01010817">
    <property type="protein sequence ID" value="CDW82333.1"/>
    <property type="molecule type" value="Genomic_DNA"/>
</dbReference>
<feature type="transmembrane region" description="Helical" evidence="1">
    <location>
        <begin position="395"/>
        <end position="416"/>
    </location>
</feature>